<dbReference type="InterPro" id="IPR036249">
    <property type="entry name" value="Thioredoxin-like_sf"/>
</dbReference>
<evidence type="ECO:0000256" key="1">
    <source>
        <dbReference type="ARBA" id="ARBA00023157"/>
    </source>
</evidence>
<dbReference type="InterPro" id="IPR017937">
    <property type="entry name" value="Thioredoxin_CS"/>
</dbReference>
<organism evidence="4">
    <name type="scientific">Anthurium amnicola</name>
    <dbReference type="NCBI Taxonomy" id="1678845"/>
    <lineage>
        <taxon>Eukaryota</taxon>
        <taxon>Viridiplantae</taxon>
        <taxon>Streptophyta</taxon>
        <taxon>Embryophyta</taxon>
        <taxon>Tracheophyta</taxon>
        <taxon>Spermatophyta</taxon>
        <taxon>Magnoliopsida</taxon>
        <taxon>Liliopsida</taxon>
        <taxon>Araceae</taxon>
        <taxon>Pothoideae</taxon>
        <taxon>Potheae</taxon>
        <taxon>Anthurium</taxon>
    </lineage>
</organism>
<dbReference type="PRINTS" id="PR00421">
    <property type="entry name" value="THIOREDOXIN"/>
</dbReference>
<dbReference type="Gene3D" id="3.40.30.10">
    <property type="entry name" value="Glutaredoxin"/>
    <property type="match status" value="1"/>
</dbReference>
<comment type="similarity">
    <text evidence="2">Belongs to the thioredoxin family. Plant F-type subfamily.</text>
</comment>
<accession>A0A1D1ZCW5</accession>
<gene>
    <name evidence="4" type="primary">trx1_1</name>
    <name evidence="4" type="ORF">g.33127</name>
</gene>
<dbReference type="EMBL" id="GDJX01003285">
    <property type="protein sequence ID" value="JAT64651.1"/>
    <property type="molecule type" value="Transcribed_RNA"/>
</dbReference>
<reference evidence="4" key="1">
    <citation type="submission" date="2015-07" db="EMBL/GenBank/DDBJ databases">
        <title>Transcriptome Assembly of Anthurium amnicola.</title>
        <authorList>
            <person name="Suzuki J."/>
        </authorList>
    </citation>
    <scope>NUCLEOTIDE SEQUENCE</scope>
</reference>
<dbReference type="CDD" id="cd02947">
    <property type="entry name" value="TRX_family"/>
    <property type="match status" value="1"/>
</dbReference>
<dbReference type="InterPro" id="IPR013766">
    <property type="entry name" value="Thioredoxin_domain"/>
</dbReference>
<evidence type="ECO:0000313" key="4">
    <source>
        <dbReference type="EMBL" id="JAT64651.1"/>
    </source>
</evidence>
<name>A0A1D1ZCW5_9ARAE</name>
<dbReference type="PROSITE" id="PS00194">
    <property type="entry name" value="THIOREDOXIN_1"/>
    <property type="match status" value="1"/>
</dbReference>
<dbReference type="PROSITE" id="PS51354">
    <property type="entry name" value="GLUTAREDOXIN_2"/>
    <property type="match status" value="1"/>
</dbReference>
<dbReference type="SUPFAM" id="SSF52833">
    <property type="entry name" value="Thioredoxin-like"/>
    <property type="match status" value="1"/>
</dbReference>
<evidence type="ECO:0000256" key="2">
    <source>
        <dbReference type="ARBA" id="ARBA00038337"/>
    </source>
</evidence>
<keyword evidence="1" id="KW-1015">Disulfide bond</keyword>
<feature type="domain" description="Thioredoxin" evidence="3">
    <location>
        <begin position="1"/>
        <end position="113"/>
    </location>
</feature>
<dbReference type="PANTHER" id="PTHR46115">
    <property type="entry name" value="THIOREDOXIN-LIKE PROTEIN 1"/>
    <property type="match status" value="1"/>
</dbReference>
<proteinExistence type="inferred from homology"/>
<dbReference type="Pfam" id="PF00085">
    <property type="entry name" value="Thioredoxin"/>
    <property type="match status" value="1"/>
</dbReference>
<evidence type="ECO:0000259" key="3">
    <source>
        <dbReference type="PROSITE" id="PS51352"/>
    </source>
</evidence>
<dbReference type="PROSITE" id="PS51352">
    <property type="entry name" value="THIOREDOXIN_2"/>
    <property type="match status" value="1"/>
</dbReference>
<sequence length="113" mass="13179">MAEYKNVIPIEKREKEKFYEKINDEKLVVVDFTATWCPPCRAIKPIFKQFSVDYEADVIFVEVDGDLHPDILSEYNISAFPTFLFFKNGKLIEEAKVIGADRNLLEGNIRKFK</sequence>
<dbReference type="AlphaFoldDB" id="A0A1D1ZCW5"/>
<protein>
    <submittedName>
        <fullName evidence="4">Thioredoxin-1</fullName>
    </submittedName>
</protein>